<name>V8FZS2_9BURK</name>
<reference evidence="5 6" key="1">
    <citation type="submission" date="2013-11" db="EMBL/GenBank/DDBJ databases">
        <title>Genomic analysis of Pelistega sp. HM-7.</title>
        <authorList>
            <person name="Kumbhare S.V."/>
            <person name="Shetty S.A."/>
            <person name="Sharma O."/>
            <person name="Dhotre D.P."/>
        </authorList>
    </citation>
    <scope>NUCLEOTIDE SEQUENCE [LARGE SCALE GENOMIC DNA]</scope>
    <source>
        <strain evidence="5 6">HM-7</strain>
    </source>
</reference>
<dbReference type="InterPro" id="IPR012340">
    <property type="entry name" value="NA-bd_OB-fold"/>
</dbReference>
<dbReference type="OrthoDB" id="5296916at2"/>
<dbReference type="HAMAP" id="MF_00720">
    <property type="entry name" value="PriB"/>
    <property type="match status" value="1"/>
</dbReference>
<dbReference type="Proteomes" id="UP000018766">
    <property type="component" value="Unassembled WGS sequence"/>
</dbReference>
<sequence>MNQLNLRARVIEVKPLRFTPAGIPVQELLLEHCGESLEAGYTRKVEFTVLAVAIGEIAQQVQQVALGTEITIQGFLSSSRKNSSKLVLHIQSAQFARQVPSKVLV</sequence>
<dbReference type="NCBIfam" id="TIGR04418">
    <property type="entry name" value="PriB_gamma"/>
    <property type="match status" value="1"/>
</dbReference>
<protein>
    <recommendedName>
        <fullName evidence="4">Replication restart protein PriB</fullName>
    </recommendedName>
</protein>
<dbReference type="InterPro" id="IPR023646">
    <property type="entry name" value="Prisomal_replication_PriB"/>
</dbReference>
<evidence type="ECO:0000256" key="1">
    <source>
        <dbReference type="ARBA" id="ARBA00022515"/>
    </source>
</evidence>
<accession>V8FZS2</accession>
<dbReference type="AlphaFoldDB" id="V8FZS2"/>
<evidence type="ECO:0000313" key="5">
    <source>
        <dbReference type="EMBL" id="ETD69193.1"/>
    </source>
</evidence>
<keyword evidence="1 4" id="KW-0639">Primosome</keyword>
<comment type="function">
    <text evidence="4">Involved in the restart of stalled replication forks, which reloads the replicative helicase on sites other than the origin of replication; the PriA-PriB pathway is the major replication restart pathway. During primosome assembly it facilitates complex formation between PriA and DnaT on DNA; stabilizes PriA on DNA. Stimulates the DNA unwinding activity of PriA helicase.</text>
</comment>
<proteinExistence type="inferred from homology"/>
<dbReference type="GO" id="GO:0006269">
    <property type="term" value="P:DNA replication, synthesis of primer"/>
    <property type="evidence" value="ECO:0007669"/>
    <property type="project" value="UniProtKB-KW"/>
</dbReference>
<dbReference type="Gene3D" id="2.40.50.140">
    <property type="entry name" value="Nucleic acid-binding proteins"/>
    <property type="match status" value="1"/>
</dbReference>
<organism evidence="5 6">
    <name type="scientific">Pelistega indica</name>
    <dbReference type="NCBI Taxonomy" id="1414851"/>
    <lineage>
        <taxon>Bacteria</taxon>
        <taxon>Pseudomonadati</taxon>
        <taxon>Pseudomonadota</taxon>
        <taxon>Betaproteobacteria</taxon>
        <taxon>Burkholderiales</taxon>
        <taxon>Alcaligenaceae</taxon>
        <taxon>Pelistega</taxon>
    </lineage>
</organism>
<comment type="similarity">
    <text evidence="4">Belongs to the PriB family.</text>
</comment>
<dbReference type="InterPro" id="IPR000424">
    <property type="entry name" value="Primosome_PriB/ssb"/>
</dbReference>
<dbReference type="GO" id="GO:0003697">
    <property type="term" value="F:single-stranded DNA binding"/>
    <property type="evidence" value="ECO:0007669"/>
    <property type="project" value="UniProtKB-UniRule"/>
</dbReference>
<comment type="caution">
    <text evidence="5">The sequence shown here is derived from an EMBL/GenBank/DDBJ whole genome shotgun (WGS) entry which is preliminary data.</text>
</comment>
<dbReference type="RefSeq" id="WP_023951996.1">
    <property type="nucleotide sequence ID" value="NZ_AYSV01000098.1"/>
</dbReference>
<dbReference type="PROSITE" id="PS50935">
    <property type="entry name" value="SSB"/>
    <property type="match status" value="1"/>
</dbReference>
<evidence type="ECO:0000313" key="6">
    <source>
        <dbReference type="Proteomes" id="UP000018766"/>
    </source>
</evidence>
<comment type="subunit">
    <text evidence="4">Homodimer. Interacts with PriA and DnaT. Component of the replication restart primosome. Primosome assembly occurs via a 'hand-off' mechanism. PriA binds to replication forks, subsequently PriB then DnaT bind; DnaT then displaces ssDNA to generate the helicase loading substrate.</text>
</comment>
<keyword evidence="3 4" id="KW-0238">DNA-binding</keyword>
<evidence type="ECO:0000256" key="4">
    <source>
        <dbReference type="HAMAP-Rule" id="MF_00720"/>
    </source>
</evidence>
<dbReference type="EMBL" id="AYSV01000098">
    <property type="protein sequence ID" value="ETD69193.1"/>
    <property type="molecule type" value="Genomic_DNA"/>
</dbReference>
<dbReference type="PIRSF" id="PIRSF003135">
    <property type="entry name" value="Primosomal_n"/>
    <property type="match status" value="1"/>
</dbReference>
<dbReference type="Pfam" id="PF22657">
    <property type="entry name" value="SSB_1"/>
    <property type="match status" value="1"/>
</dbReference>
<gene>
    <name evidence="4" type="primary">priB</name>
    <name evidence="5" type="ORF">V757_09330</name>
</gene>
<evidence type="ECO:0000256" key="3">
    <source>
        <dbReference type="ARBA" id="ARBA00023125"/>
    </source>
</evidence>
<dbReference type="SUPFAM" id="SSF50249">
    <property type="entry name" value="Nucleic acid-binding proteins"/>
    <property type="match status" value="1"/>
</dbReference>
<keyword evidence="6" id="KW-1185">Reference proteome</keyword>
<dbReference type="GO" id="GO:1990077">
    <property type="term" value="C:primosome complex"/>
    <property type="evidence" value="ECO:0007669"/>
    <property type="project" value="UniProtKB-UniRule"/>
</dbReference>
<evidence type="ECO:0000256" key="2">
    <source>
        <dbReference type="ARBA" id="ARBA00022705"/>
    </source>
</evidence>
<keyword evidence="2 4" id="KW-0235">DNA replication</keyword>